<keyword evidence="4" id="KW-1185">Reference proteome</keyword>
<proteinExistence type="predicted"/>
<comment type="caution">
    <text evidence="2">The sequence shown here is derived from an EMBL/GenBank/DDBJ whole genome shotgun (WGS) entry which is preliminary data.</text>
</comment>
<protein>
    <recommendedName>
        <fullName evidence="6">Lipid-binding serum glycoprotein N-terminal domain-containing protein</fullName>
    </recommendedName>
</protein>
<dbReference type="Proteomes" id="UP001160483">
    <property type="component" value="Unassembled WGS sequence"/>
</dbReference>
<organism evidence="2 5">
    <name type="scientific">Peronospora belbahrii</name>
    <dbReference type="NCBI Taxonomy" id="622444"/>
    <lineage>
        <taxon>Eukaryota</taxon>
        <taxon>Sar</taxon>
        <taxon>Stramenopiles</taxon>
        <taxon>Oomycota</taxon>
        <taxon>Peronosporomycetes</taxon>
        <taxon>Peronosporales</taxon>
        <taxon>Peronosporaceae</taxon>
        <taxon>Peronospora</taxon>
    </lineage>
</organism>
<feature type="chain" id="PRO_5043639275" description="Lipid-binding serum glycoprotein N-terminal domain-containing protein" evidence="1">
    <location>
        <begin position="21"/>
        <end position="343"/>
    </location>
</feature>
<accession>A0AAU9KSP8</accession>
<evidence type="ECO:0000313" key="4">
    <source>
        <dbReference type="Proteomes" id="UP001158986"/>
    </source>
</evidence>
<name>A0AAU9KSP8_9STRA</name>
<keyword evidence="1" id="KW-0732">Signal</keyword>
<dbReference type="EMBL" id="CAKKTJ010000164">
    <property type="protein sequence ID" value="CAH0476839.1"/>
    <property type="molecule type" value="Genomic_DNA"/>
</dbReference>
<evidence type="ECO:0000256" key="1">
    <source>
        <dbReference type="SAM" id="SignalP"/>
    </source>
</evidence>
<gene>
    <name evidence="3" type="ORF">PBS001_LOCUS4264</name>
    <name evidence="2" type="ORF">PBS003_LOCUS3603</name>
</gene>
<evidence type="ECO:0000313" key="3">
    <source>
        <dbReference type="EMBL" id="CAH0517670.1"/>
    </source>
</evidence>
<dbReference type="EMBL" id="CAKLCB010000248">
    <property type="protein sequence ID" value="CAH0517670.1"/>
    <property type="molecule type" value="Genomic_DNA"/>
</dbReference>
<evidence type="ECO:0000313" key="2">
    <source>
        <dbReference type="EMBL" id="CAH0476839.1"/>
    </source>
</evidence>
<reference evidence="2 4" key="1">
    <citation type="submission" date="2021-11" db="EMBL/GenBank/DDBJ databases">
        <authorList>
            <person name="Islam A."/>
            <person name="Islam S."/>
            <person name="Flora M.S."/>
            <person name="Rahman M."/>
            <person name="Ziaur R.M."/>
            <person name="Epstein J.H."/>
            <person name="Hassan M."/>
            <person name="Klassen M."/>
            <person name="Woodard K."/>
            <person name="Webb A."/>
            <person name="Webby R.J."/>
            <person name="El Zowalaty M.E."/>
        </authorList>
    </citation>
    <scope>NUCLEOTIDE SEQUENCE</scope>
    <source>
        <strain evidence="3">Pbs1</strain>
        <strain evidence="2">Pbs3</strain>
    </source>
</reference>
<evidence type="ECO:0000313" key="5">
    <source>
        <dbReference type="Proteomes" id="UP001160483"/>
    </source>
</evidence>
<feature type="signal peptide" evidence="1">
    <location>
        <begin position="1"/>
        <end position="20"/>
    </location>
</feature>
<evidence type="ECO:0008006" key="6">
    <source>
        <dbReference type="Google" id="ProtNLM"/>
    </source>
</evidence>
<dbReference type="Proteomes" id="UP001158986">
    <property type="component" value="Unassembled WGS sequence"/>
</dbReference>
<sequence length="343" mass="37947">MVKYLKVLTAFAAVMTNVFSFGNNGGRVVATNFDALEIPDKNVTATSLRGASRSRNNTNGLTAKNACVLAKFTTATEDFIALNNIVDIINASPSVLKQYVADPFVINDRSLPTFKFKFRGYTFNATVAIDWLNVTGTTTMAPMAVNVTSASTLDVGTRFTGNVTLTGSLTVDLAQHDHKWYQICWVNPLRPIYCEPSTIKMALILSVYKPQIAAHVRANLYECAPGIPTSVCQNLTVSSIMADAMAGNITHAYTSILKNFKDARVNTVALNWDYVSNIYFDVYQAEWFLSKFIGGLYDFSVERLNQKKGYYHRVFLDVAHTILLSLTNTIIDALKPLFGYTCL</sequence>
<dbReference type="AlphaFoldDB" id="A0AAU9KSP8"/>